<accession>A0ABR9AJ07</accession>
<reference evidence="2 3" key="1">
    <citation type="submission" date="2020-09" db="EMBL/GenBank/DDBJ databases">
        <title>Echinicola sp. CAU 1574 isolated from sand of Sido Beach.</title>
        <authorList>
            <person name="Kim W."/>
        </authorList>
    </citation>
    <scope>NUCLEOTIDE SEQUENCE [LARGE SCALE GENOMIC DNA]</scope>
    <source>
        <strain evidence="2 3">CAU 1574</strain>
    </source>
</reference>
<organism evidence="2 3">
    <name type="scientific">Echinicola arenosa</name>
    <dbReference type="NCBI Taxonomy" id="2774144"/>
    <lineage>
        <taxon>Bacteria</taxon>
        <taxon>Pseudomonadati</taxon>
        <taxon>Bacteroidota</taxon>
        <taxon>Cytophagia</taxon>
        <taxon>Cytophagales</taxon>
        <taxon>Cyclobacteriaceae</taxon>
        <taxon>Echinicola</taxon>
    </lineage>
</organism>
<keyword evidence="1" id="KW-0732">Signal</keyword>
<name>A0ABR9AJ07_9BACT</name>
<keyword evidence="3" id="KW-1185">Reference proteome</keyword>
<feature type="signal peptide" evidence="1">
    <location>
        <begin position="1"/>
        <end position="26"/>
    </location>
</feature>
<feature type="chain" id="PRO_5045597481" evidence="1">
    <location>
        <begin position="27"/>
        <end position="218"/>
    </location>
</feature>
<sequence length="218" mass="23700">MTTKFKKTALVLSLVGLGFVFNNAKAQSSTDSKKIEFSIGPSFHSNSLNEDAYYDFKIPNKVLTPENEILNGVNLKVSLPTKRDYLDLIVGTIYEWGASSIGTYSSNTSNDYKINGGGVYAGISPKLNGEHFGLTSEFAIGVFSYKETIVAYNDNSSESSVDIYDRRNSQGLGALSSIGFYVKFGKLGINPNLNAIFSGGNNASFTFYGFTVPLTYTL</sequence>
<evidence type="ECO:0000313" key="2">
    <source>
        <dbReference type="EMBL" id="MBD8488786.1"/>
    </source>
</evidence>
<dbReference type="Proteomes" id="UP000647133">
    <property type="component" value="Unassembled WGS sequence"/>
</dbReference>
<dbReference type="RefSeq" id="WP_192009639.1">
    <property type="nucleotide sequence ID" value="NZ_JACYTQ010000002.1"/>
</dbReference>
<comment type="caution">
    <text evidence="2">The sequence shown here is derived from an EMBL/GenBank/DDBJ whole genome shotgun (WGS) entry which is preliminary data.</text>
</comment>
<gene>
    <name evidence="2" type="ORF">IFO69_08520</name>
</gene>
<evidence type="ECO:0000313" key="3">
    <source>
        <dbReference type="Proteomes" id="UP000647133"/>
    </source>
</evidence>
<evidence type="ECO:0000256" key="1">
    <source>
        <dbReference type="SAM" id="SignalP"/>
    </source>
</evidence>
<protein>
    <submittedName>
        <fullName evidence="2">Uncharacterized protein</fullName>
    </submittedName>
</protein>
<proteinExistence type="predicted"/>
<dbReference type="EMBL" id="JACYTQ010000002">
    <property type="protein sequence ID" value="MBD8488786.1"/>
    <property type="molecule type" value="Genomic_DNA"/>
</dbReference>